<sequence length="130" mass="14630">MVERIVLLNAASLAVVQAKDNNWRGPKVNTVSVLEVDLELNILLPERLLRSETASLEVYDSRTRNKTETGCIEETVRIRVSGKVYVKWGKRKEENISPSSQGVSGGTIYLRARAYCFPRKIRAEHVADSN</sequence>
<feature type="chain" id="PRO_5041449851" description="Arrestin-like N-terminal domain-containing protein" evidence="1">
    <location>
        <begin position="19"/>
        <end position="130"/>
    </location>
</feature>
<feature type="signal peptide" evidence="1">
    <location>
        <begin position="1"/>
        <end position="18"/>
    </location>
</feature>
<keyword evidence="3" id="KW-1185">Reference proteome</keyword>
<name>A0AA39PTH8_9AGAR</name>
<keyword evidence="1" id="KW-0732">Signal</keyword>
<evidence type="ECO:0000313" key="3">
    <source>
        <dbReference type="Proteomes" id="UP001175228"/>
    </source>
</evidence>
<accession>A0AA39PTH8</accession>
<protein>
    <recommendedName>
        <fullName evidence="4">Arrestin-like N-terminal domain-containing protein</fullName>
    </recommendedName>
</protein>
<evidence type="ECO:0000256" key="1">
    <source>
        <dbReference type="SAM" id="SignalP"/>
    </source>
</evidence>
<comment type="caution">
    <text evidence="2">The sequence shown here is derived from an EMBL/GenBank/DDBJ whole genome shotgun (WGS) entry which is preliminary data.</text>
</comment>
<dbReference type="EMBL" id="JAUEPU010000034">
    <property type="protein sequence ID" value="KAK0490126.1"/>
    <property type="molecule type" value="Genomic_DNA"/>
</dbReference>
<proteinExistence type="predicted"/>
<evidence type="ECO:0008006" key="4">
    <source>
        <dbReference type="Google" id="ProtNLM"/>
    </source>
</evidence>
<gene>
    <name evidence="2" type="ORF">EDD18DRAFT_1109678</name>
</gene>
<evidence type="ECO:0000313" key="2">
    <source>
        <dbReference type="EMBL" id="KAK0490126.1"/>
    </source>
</evidence>
<dbReference type="AlphaFoldDB" id="A0AA39PTH8"/>
<organism evidence="2 3">
    <name type="scientific">Armillaria luteobubalina</name>
    <dbReference type="NCBI Taxonomy" id="153913"/>
    <lineage>
        <taxon>Eukaryota</taxon>
        <taxon>Fungi</taxon>
        <taxon>Dikarya</taxon>
        <taxon>Basidiomycota</taxon>
        <taxon>Agaricomycotina</taxon>
        <taxon>Agaricomycetes</taxon>
        <taxon>Agaricomycetidae</taxon>
        <taxon>Agaricales</taxon>
        <taxon>Marasmiineae</taxon>
        <taxon>Physalacriaceae</taxon>
        <taxon>Armillaria</taxon>
    </lineage>
</organism>
<dbReference type="Proteomes" id="UP001175228">
    <property type="component" value="Unassembled WGS sequence"/>
</dbReference>
<reference evidence="2" key="1">
    <citation type="submission" date="2023-06" db="EMBL/GenBank/DDBJ databases">
        <authorList>
            <consortium name="Lawrence Berkeley National Laboratory"/>
            <person name="Ahrendt S."/>
            <person name="Sahu N."/>
            <person name="Indic B."/>
            <person name="Wong-Bajracharya J."/>
            <person name="Merenyi Z."/>
            <person name="Ke H.-M."/>
            <person name="Monk M."/>
            <person name="Kocsube S."/>
            <person name="Drula E."/>
            <person name="Lipzen A."/>
            <person name="Balint B."/>
            <person name="Henrissat B."/>
            <person name="Andreopoulos B."/>
            <person name="Martin F.M."/>
            <person name="Harder C.B."/>
            <person name="Rigling D."/>
            <person name="Ford K.L."/>
            <person name="Foster G.D."/>
            <person name="Pangilinan J."/>
            <person name="Papanicolaou A."/>
            <person name="Barry K."/>
            <person name="LaButti K."/>
            <person name="Viragh M."/>
            <person name="Koriabine M."/>
            <person name="Yan M."/>
            <person name="Riley R."/>
            <person name="Champramary S."/>
            <person name="Plett K.L."/>
            <person name="Tsai I.J."/>
            <person name="Slot J."/>
            <person name="Sipos G."/>
            <person name="Plett J."/>
            <person name="Nagy L.G."/>
            <person name="Grigoriev I.V."/>
        </authorList>
    </citation>
    <scope>NUCLEOTIDE SEQUENCE</scope>
    <source>
        <strain evidence="2">HWK02</strain>
    </source>
</reference>